<dbReference type="PANTHER" id="PTHR11533">
    <property type="entry name" value="PROTEASE M1 ZINC METALLOPROTEASE"/>
    <property type="match status" value="1"/>
</dbReference>
<dbReference type="InterPro" id="IPR024571">
    <property type="entry name" value="ERAP1-like_C_dom"/>
</dbReference>
<evidence type="ECO:0000256" key="11">
    <source>
        <dbReference type="RuleBase" id="RU364040"/>
    </source>
</evidence>
<sequence length="922" mass="101689">MVKPVSYALTIKTSLNESSFSGTVEIELDISLPTKCVVLHAAKPLCVLEAVLVQGGARYTPYSLKMNEEEETFEINFEEELKPGKATLGMHWTGQLSAGARFGYYKIPCQDDKPEGDHYAVTHFQPTMARRAFVSLLYWKSNSPWSCNNSRISHDAAQPCFDHPTQKATFSLTLLSPVGYVSLANSPELDRSSSCGAFSTTAVLTKDFLGLKDGIQDAAVAGWEAVRFKTTPVMSTYLVAWAVGHFSYAEVSYVSPITKIEIPLRLYAATARQYVQRGLGDQALNTLANAMPIYEKLFDIAYEYEKVDLLICDAFEAGAMENPGLITGQPLSLLHDPATGVRSSKKLVTATVAHEASHLWFGDLVSMSFWDELWLNEGTATWLGEVVVVDELEPDWNVEVEFVRTHQARALKLDGLLSSHPVHLPVLKNLPNAVAEVFDDISYEKGSTILRMLSHTIGKKAFIRGIASYLKKHAHSNTTSVDLWQAMSEASGVDVSRMMEAWTTQVGFPIVTVEEDGQALKLRQNRFLASGPASEEFDQTIWTLPLGVRELEASNEFESSYMSTRDLEVPKPLGLFIVNREAAGFYRVSYSPSHLTLLASEAISPTCRLSLSERLALLQDVIALSSSGHTRTSSALSFIRTLASTTDAPQYFLWHEIAEALGDMLDTWWEQSPEVQEGIKRFARSLLEPLLDRIGWTYEDGDSTERKSLKSLVVGAAFVAEVPAAIGWARTSFQALLASQAGPDSLIIDLAPLVLSTAVKHGSSMEFDIVQQIYHQPPTPFHQMGAIIGLTSSSDPDKLVGLAQKLSTGEIPIQDVPLFLGGLARNPHSRRLVWSVVSNAWPLLRASFDSSSSLYKVLEVSIQGFSSTEDVIMIETFFKDENLDGFAYALGQGLEKIRSKAGWLSRDGEDVESWLRGEGYMS</sequence>
<keyword evidence="16" id="KW-1185">Reference proteome</keyword>
<organism evidence="15 16">
    <name type="scientific">Microbotryum intermedium</name>
    <dbReference type="NCBI Taxonomy" id="269621"/>
    <lineage>
        <taxon>Eukaryota</taxon>
        <taxon>Fungi</taxon>
        <taxon>Dikarya</taxon>
        <taxon>Basidiomycota</taxon>
        <taxon>Pucciniomycotina</taxon>
        <taxon>Microbotryomycetes</taxon>
        <taxon>Microbotryales</taxon>
        <taxon>Microbotryaceae</taxon>
        <taxon>Microbotryum</taxon>
    </lineage>
</organism>
<feature type="site" description="Transition state stabilizer" evidence="10">
    <location>
        <position position="443"/>
    </location>
</feature>
<dbReference type="OrthoDB" id="10031169at2759"/>
<feature type="binding site" evidence="9">
    <location>
        <position position="354"/>
    </location>
    <ligand>
        <name>Zn(2+)</name>
        <dbReference type="ChEBI" id="CHEBI:29105"/>
        <note>catalytic</note>
    </ligand>
</feature>
<dbReference type="FunFam" id="1.10.390.10:FF:000006">
    <property type="entry name" value="Puromycin-sensitive aminopeptidase"/>
    <property type="match status" value="1"/>
</dbReference>
<dbReference type="PANTHER" id="PTHR11533:SF174">
    <property type="entry name" value="PUROMYCIN-SENSITIVE AMINOPEPTIDASE-RELATED"/>
    <property type="match status" value="1"/>
</dbReference>
<evidence type="ECO:0000256" key="6">
    <source>
        <dbReference type="ARBA" id="ARBA00022833"/>
    </source>
</evidence>
<feature type="active site" description="Proton acceptor" evidence="8">
    <location>
        <position position="355"/>
    </location>
</feature>
<feature type="domain" description="Peptidase M1 membrane alanine aminopeptidase" evidence="12">
    <location>
        <begin position="283"/>
        <end position="502"/>
    </location>
</feature>
<dbReference type="GO" id="GO:0043171">
    <property type="term" value="P:peptide catabolic process"/>
    <property type="evidence" value="ECO:0007669"/>
    <property type="project" value="TreeGrafter"/>
</dbReference>
<dbReference type="GO" id="GO:0006508">
    <property type="term" value="P:proteolysis"/>
    <property type="evidence" value="ECO:0007669"/>
    <property type="project" value="UniProtKB-KW"/>
</dbReference>
<evidence type="ECO:0000256" key="8">
    <source>
        <dbReference type="PIRSR" id="PIRSR634016-1"/>
    </source>
</evidence>
<evidence type="ECO:0000256" key="2">
    <source>
        <dbReference type="ARBA" id="ARBA00022438"/>
    </source>
</evidence>
<dbReference type="GO" id="GO:0042277">
    <property type="term" value="F:peptide binding"/>
    <property type="evidence" value="ECO:0007669"/>
    <property type="project" value="TreeGrafter"/>
</dbReference>
<dbReference type="Gene3D" id="1.25.50.20">
    <property type="match status" value="1"/>
</dbReference>
<keyword evidence="7 11" id="KW-0482">Metalloprotease</keyword>
<comment type="cofactor">
    <cofactor evidence="9 11">
        <name>Zn(2+)</name>
        <dbReference type="ChEBI" id="CHEBI:29105"/>
    </cofactor>
    <text evidence="9 11">Binds 1 zinc ion per subunit.</text>
</comment>
<evidence type="ECO:0000259" key="12">
    <source>
        <dbReference type="Pfam" id="PF01433"/>
    </source>
</evidence>
<name>A0A238F760_9BASI</name>
<dbReference type="Gene3D" id="2.60.40.1910">
    <property type="match status" value="1"/>
</dbReference>
<dbReference type="InterPro" id="IPR027268">
    <property type="entry name" value="Peptidase_M4/M1_CTD_sf"/>
</dbReference>
<feature type="binding site" evidence="9">
    <location>
        <position position="358"/>
    </location>
    <ligand>
        <name>Zn(2+)</name>
        <dbReference type="ChEBI" id="CHEBI:29105"/>
        <note>catalytic</note>
    </ligand>
</feature>
<feature type="domain" description="ERAP1-like C-terminal" evidence="13">
    <location>
        <begin position="575"/>
        <end position="898"/>
    </location>
</feature>
<evidence type="ECO:0000256" key="9">
    <source>
        <dbReference type="PIRSR" id="PIRSR634016-3"/>
    </source>
</evidence>
<evidence type="ECO:0000259" key="13">
    <source>
        <dbReference type="Pfam" id="PF11838"/>
    </source>
</evidence>
<dbReference type="Proteomes" id="UP000198372">
    <property type="component" value="Unassembled WGS sequence"/>
</dbReference>
<keyword evidence="5 11" id="KW-0378">Hydrolase</keyword>
<dbReference type="GO" id="GO:0005737">
    <property type="term" value="C:cytoplasm"/>
    <property type="evidence" value="ECO:0007669"/>
    <property type="project" value="TreeGrafter"/>
</dbReference>
<accession>A0A238F760</accession>
<keyword evidence="4 9" id="KW-0479">Metal-binding</keyword>
<dbReference type="GO" id="GO:0005615">
    <property type="term" value="C:extracellular space"/>
    <property type="evidence" value="ECO:0007669"/>
    <property type="project" value="TreeGrafter"/>
</dbReference>
<feature type="domain" description="Aminopeptidase N-like N-terminal" evidence="14">
    <location>
        <begin position="3"/>
        <end position="133"/>
    </location>
</feature>
<dbReference type="InterPro" id="IPR042097">
    <property type="entry name" value="Aminopeptidase_N-like_N_sf"/>
</dbReference>
<evidence type="ECO:0000259" key="14">
    <source>
        <dbReference type="Pfam" id="PF17900"/>
    </source>
</evidence>
<keyword evidence="6 9" id="KW-0862">Zinc</keyword>
<dbReference type="SUPFAM" id="SSF55486">
    <property type="entry name" value="Metalloproteases ('zincins'), catalytic domain"/>
    <property type="match status" value="1"/>
</dbReference>
<dbReference type="Pfam" id="PF01433">
    <property type="entry name" value="Peptidase_M1"/>
    <property type="match status" value="1"/>
</dbReference>
<dbReference type="Pfam" id="PF17900">
    <property type="entry name" value="Peptidase_M1_N"/>
    <property type="match status" value="1"/>
</dbReference>
<evidence type="ECO:0000256" key="7">
    <source>
        <dbReference type="ARBA" id="ARBA00023049"/>
    </source>
</evidence>
<dbReference type="CDD" id="cd09601">
    <property type="entry name" value="M1_APN-Q_like"/>
    <property type="match status" value="1"/>
</dbReference>
<dbReference type="GO" id="GO:0016020">
    <property type="term" value="C:membrane"/>
    <property type="evidence" value="ECO:0007669"/>
    <property type="project" value="TreeGrafter"/>
</dbReference>
<dbReference type="Gene3D" id="2.60.40.1730">
    <property type="entry name" value="tricorn interacting facor f3 domain"/>
    <property type="match status" value="2"/>
</dbReference>
<evidence type="ECO:0000256" key="10">
    <source>
        <dbReference type="PIRSR" id="PIRSR634016-4"/>
    </source>
</evidence>
<evidence type="ECO:0000256" key="3">
    <source>
        <dbReference type="ARBA" id="ARBA00022670"/>
    </source>
</evidence>
<dbReference type="AlphaFoldDB" id="A0A238F760"/>
<protein>
    <recommendedName>
        <fullName evidence="11">Aminopeptidase</fullName>
        <ecNumber evidence="11">3.4.11.-</ecNumber>
    </recommendedName>
</protein>
<evidence type="ECO:0000256" key="4">
    <source>
        <dbReference type="ARBA" id="ARBA00022723"/>
    </source>
</evidence>
<keyword evidence="2 11" id="KW-0031">Aminopeptidase</keyword>
<keyword evidence="3 11" id="KW-0645">Protease</keyword>
<comment type="similarity">
    <text evidence="1 11">Belongs to the peptidase M1 family.</text>
</comment>
<evidence type="ECO:0000256" key="1">
    <source>
        <dbReference type="ARBA" id="ARBA00010136"/>
    </source>
</evidence>
<proteinExistence type="inferred from homology"/>
<evidence type="ECO:0000313" key="15">
    <source>
        <dbReference type="EMBL" id="SCV67853.1"/>
    </source>
</evidence>
<dbReference type="GO" id="GO:0008270">
    <property type="term" value="F:zinc ion binding"/>
    <property type="evidence" value="ECO:0007669"/>
    <property type="project" value="UniProtKB-UniRule"/>
</dbReference>
<dbReference type="InterPro" id="IPR045357">
    <property type="entry name" value="Aminopeptidase_N-like_N"/>
</dbReference>
<dbReference type="InterPro" id="IPR034016">
    <property type="entry name" value="M1_APN-typ"/>
</dbReference>
<feature type="binding site" evidence="9">
    <location>
        <position position="377"/>
    </location>
    <ligand>
        <name>Zn(2+)</name>
        <dbReference type="ChEBI" id="CHEBI:29105"/>
        <note>catalytic</note>
    </ligand>
</feature>
<dbReference type="InterPro" id="IPR014782">
    <property type="entry name" value="Peptidase_M1_dom"/>
</dbReference>
<dbReference type="InterPro" id="IPR050344">
    <property type="entry name" value="Peptidase_M1_aminopeptidases"/>
</dbReference>
<evidence type="ECO:0000313" key="16">
    <source>
        <dbReference type="Proteomes" id="UP000198372"/>
    </source>
</evidence>
<dbReference type="GO" id="GO:0070006">
    <property type="term" value="F:metalloaminopeptidase activity"/>
    <property type="evidence" value="ECO:0007669"/>
    <property type="project" value="TreeGrafter"/>
</dbReference>
<dbReference type="EMBL" id="FMSP01000002">
    <property type="protein sequence ID" value="SCV67853.1"/>
    <property type="molecule type" value="Genomic_DNA"/>
</dbReference>
<dbReference type="Pfam" id="PF11838">
    <property type="entry name" value="ERAP1_C"/>
    <property type="match status" value="1"/>
</dbReference>
<gene>
    <name evidence="15" type="ORF">BQ2448_5464</name>
</gene>
<dbReference type="EC" id="3.4.11.-" evidence="11"/>
<dbReference type="SUPFAM" id="SSF63737">
    <property type="entry name" value="Leukotriene A4 hydrolase N-terminal domain"/>
    <property type="match status" value="2"/>
</dbReference>
<evidence type="ECO:0000256" key="5">
    <source>
        <dbReference type="ARBA" id="ARBA00022801"/>
    </source>
</evidence>
<dbReference type="STRING" id="269621.A0A238F760"/>
<reference evidence="16" key="1">
    <citation type="submission" date="2016-09" db="EMBL/GenBank/DDBJ databases">
        <authorList>
            <person name="Jeantristanb JTB J.-T."/>
            <person name="Ricardo R."/>
        </authorList>
    </citation>
    <scope>NUCLEOTIDE SEQUENCE [LARGE SCALE GENOMIC DNA]</scope>
</reference>
<dbReference type="Gene3D" id="1.10.390.10">
    <property type="entry name" value="Neutral Protease Domain 2"/>
    <property type="match status" value="1"/>
</dbReference>